<feature type="transmembrane region" description="Helical" evidence="6">
    <location>
        <begin position="278"/>
        <end position="295"/>
    </location>
</feature>
<dbReference type="Proteomes" id="UP001283366">
    <property type="component" value="Unassembled WGS sequence"/>
</dbReference>
<evidence type="ECO:0000313" key="8">
    <source>
        <dbReference type="EMBL" id="MDW6004553.1"/>
    </source>
</evidence>
<evidence type="ECO:0000256" key="2">
    <source>
        <dbReference type="ARBA" id="ARBA00007362"/>
    </source>
</evidence>
<organism evidence="9 10">
    <name type="scientific">Vibrio mangrovi</name>
    <dbReference type="NCBI Taxonomy" id="474394"/>
    <lineage>
        <taxon>Bacteria</taxon>
        <taxon>Pseudomonadati</taxon>
        <taxon>Pseudomonadota</taxon>
        <taxon>Gammaproteobacteria</taxon>
        <taxon>Vibrionales</taxon>
        <taxon>Vibrionaceae</taxon>
        <taxon>Vibrio</taxon>
    </lineage>
</organism>
<proteinExistence type="inferred from homology"/>
<evidence type="ECO:0000313" key="10">
    <source>
        <dbReference type="Proteomes" id="UP000196125"/>
    </source>
</evidence>
<feature type="transmembrane region" description="Helical" evidence="6">
    <location>
        <begin position="96"/>
        <end position="114"/>
    </location>
</feature>
<evidence type="ECO:0000256" key="6">
    <source>
        <dbReference type="SAM" id="Phobius"/>
    </source>
</evidence>
<dbReference type="RefSeq" id="WP_087480896.1">
    <property type="nucleotide sequence ID" value="NZ_AP024884.1"/>
</dbReference>
<dbReference type="EMBL" id="JAWRCO010000002">
    <property type="protein sequence ID" value="MDW6004553.1"/>
    <property type="molecule type" value="Genomic_DNA"/>
</dbReference>
<dbReference type="InterPro" id="IPR037185">
    <property type="entry name" value="EmrE-like"/>
</dbReference>
<feature type="domain" description="EamA" evidence="7">
    <location>
        <begin position="160"/>
        <end position="292"/>
    </location>
</feature>
<evidence type="ECO:0000313" key="9">
    <source>
        <dbReference type="EMBL" id="SMS00841.1"/>
    </source>
</evidence>
<feature type="transmembrane region" description="Helical" evidence="6">
    <location>
        <begin position="73"/>
        <end position="90"/>
    </location>
</feature>
<evidence type="ECO:0000259" key="7">
    <source>
        <dbReference type="Pfam" id="PF00892"/>
    </source>
</evidence>
<protein>
    <submittedName>
        <fullName evidence="8">EamA family transporter</fullName>
    </submittedName>
    <submittedName>
        <fullName evidence="9">Putative inner membrane transporter YedA</fullName>
    </submittedName>
</protein>
<dbReference type="Pfam" id="PF00892">
    <property type="entry name" value="EamA"/>
    <property type="match status" value="2"/>
</dbReference>
<dbReference type="PANTHER" id="PTHR32322:SF2">
    <property type="entry name" value="EAMA DOMAIN-CONTAINING PROTEIN"/>
    <property type="match status" value="1"/>
</dbReference>
<evidence type="ECO:0000256" key="1">
    <source>
        <dbReference type="ARBA" id="ARBA00004141"/>
    </source>
</evidence>
<dbReference type="Proteomes" id="UP000196125">
    <property type="component" value="Unassembled WGS sequence"/>
</dbReference>
<dbReference type="EMBL" id="FXXI01000003">
    <property type="protein sequence ID" value="SMS00841.1"/>
    <property type="molecule type" value="Genomic_DNA"/>
</dbReference>
<name>A0A1Y6IV09_9VIBR</name>
<gene>
    <name evidence="9" type="primary">yedA</name>
    <name evidence="8" type="ORF">SBX37_16985</name>
    <name evidence="9" type="ORF">VIM7927_02112</name>
</gene>
<accession>A0A1Y6IV09</accession>
<reference evidence="9 10" key="1">
    <citation type="submission" date="2017-05" db="EMBL/GenBank/DDBJ databases">
        <authorList>
            <person name="Song R."/>
            <person name="Chenine A.L."/>
            <person name="Ruprecht R.M."/>
        </authorList>
    </citation>
    <scope>NUCLEOTIDE SEQUENCE [LARGE SCALE GENOMIC DNA]</scope>
    <source>
        <strain evidence="9 10">CECT 7927</strain>
    </source>
</reference>
<feature type="domain" description="EamA" evidence="7">
    <location>
        <begin position="9"/>
        <end position="142"/>
    </location>
</feature>
<feature type="transmembrane region" description="Helical" evidence="6">
    <location>
        <begin position="191"/>
        <end position="210"/>
    </location>
</feature>
<sequence length="308" mass="33405">MSYRDSGISGVLCVMLASVFWGTTGTAVSFIPDVSPLATGAFATGMGGLLLLWNARRHLLADRKQFIARPGRLILGAISVATYPLSFYSAVKLSGVATGTLISLASAPFFTVLLERLISKKAISSQWGISFLVGVSGIVLLILGQENHIQQTDRQKFYVWGICLGLVAGLSYAVYAWFARQMIEQGISSKSSMASMFGGAAILLLPSLVFTGKNAFSDIQHVTIMLYMAFIPMFLGYLCFGYALKQIDAAKATLITLFEPVVATLLAVWIVRETFTTIGWYGMTLIILCLILQTVKWPAEQIRRTAGG</sequence>
<dbReference type="PANTHER" id="PTHR32322">
    <property type="entry name" value="INNER MEMBRANE TRANSPORTER"/>
    <property type="match status" value="1"/>
</dbReference>
<reference evidence="8 11" key="2">
    <citation type="submission" date="2023-11" db="EMBL/GenBank/DDBJ databases">
        <title>Plant-associative lifestyle of Vibrio porteresiae and its evolutionary dynamics.</title>
        <authorList>
            <person name="Rameshkumar N."/>
            <person name="Kirti K."/>
        </authorList>
    </citation>
    <scope>NUCLEOTIDE SEQUENCE [LARGE SCALE GENOMIC DNA]</scope>
    <source>
        <strain evidence="8 11">MSSRF38</strain>
    </source>
</reference>
<evidence type="ECO:0000313" key="11">
    <source>
        <dbReference type="Proteomes" id="UP001283366"/>
    </source>
</evidence>
<feature type="transmembrane region" description="Helical" evidence="6">
    <location>
        <begin position="222"/>
        <end position="240"/>
    </location>
</feature>
<comment type="similarity">
    <text evidence="2">Belongs to the EamA transporter family.</text>
</comment>
<feature type="transmembrane region" description="Helical" evidence="6">
    <location>
        <begin position="126"/>
        <end position="145"/>
    </location>
</feature>
<feature type="transmembrane region" description="Helical" evidence="6">
    <location>
        <begin position="7"/>
        <end position="31"/>
    </location>
</feature>
<feature type="transmembrane region" description="Helical" evidence="6">
    <location>
        <begin position="157"/>
        <end position="179"/>
    </location>
</feature>
<evidence type="ECO:0000256" key="3">
    <source>
        <dbReference type="ARBA" id="ARBA00022692"/>
    </source>
</evidence>
<feature type="transmembrane region" description="Helical" evidence="6">
    <location>
        <begin position="252"/>
        <end position="272"/>
    </location>
</feature>
<keyword evidence="4 6" id="KW-1133">Transmembrane helix</keyword>
<keyword evidence="11" id="KW-1185">Reference proteome</keyword>
<dbReference type="SUPFAM" id="SSF103481">
    <property type="entry name" value="Multidrug resistance efflux transporter EmrE"/>
    <property type="match status" value="2"/>
</dbReference>
<dbReference type="InterPro" id="IPR050638">
    <property type="entry name" value="AA-Vitamin_Transporters"/>
</dbReference>
<dbReference type="InterPro" id="IPR000620">
    <property type="entry name" value="EamA_dom"/>
</dbReference>
<keyword evidence="3 6" id="KW-0812">Transmembrane</keyword>
<keyword evidence="5 6" id="KW-0472">Membrane</keyword>
<evidence type="ECO:0000256" key="4">
    <source>
        <dbReference type="ARBA" id="ARBA00022989"/>
    </source>
</evidence>
<comment type="subcellular location">
    <subcellularLocation>
        <location evidence="1">Membrane</location>
        <topology evidence="1">Multi-pass membrane protein</topology>
    </subcellularLocation>
</comment>
<dbReference type="OrthoDB" id="9787117at2"/>
<dbReference type="AlphaFoldDB" id="A0A1Y6IV09"/>
<evidence type="ECO:0000256" key="5">
    <source>
        <dbReference type="ARBA" id="ARBA00023136"/>
    </source>
</evidence>
<feature type="transmembrane region" description="Helical" evidence="6">
    <location>
        <begin position="37"/>
        <end position="53"/>
    </location>
</feature>
<dbReference type="GO" id="GO:0016020">
    <property type="term" value="C:membrane"/>
    <property type="evidence" value="ECO:0007669"/>
    <property type="project" value="UniProtKB-SubCell"/>
</dbReference>
<dbReference type="Gene3D" id="1.10.3730.20">
    <property type="match status" value="1"/>
</dbReference>